<sequence length="401" mass="45463">MNNYQPYFDLGKLIAKYLRNELTEQENDQLEQWLQADMHNQELFRKLTDETLIDSELETFEANDKDKAWKNIVKKTRFKRIIRKKSTTKKWPAYAAAIIILITIGVTLTRYRNTSGEQKMAVKPQKDLLPGSNKAILTLADGSKIVLDDAKRGKIASQQNIVITKDESGELVYQVAETAKSEELPPVEKVVMNMLATPRGGQYQVVLPDGTRVWLNSASSLRYPTAFTGKERRVELNGEAYFEVSKDANKPFYVKTATQTVTVLGTHFNINSYTDEAATKTTLLEGSIRVTSNTNGATVKLKPGEQAVNTVNAIDVEENADIDEAVSWKNGKFLFRNTDLHTIMRQLSRWYDVDVEYQGNVVQKHYRGRISRNVPVSEIFQILKTSGINFTIDGRKIIVRS</sequence>
<proteinExistence type="predicted"/>
<reference evidence="4 5" key="1">
    <citation type="submission" date="2020-08" db="EMBL/GenBank/DDBJ databases">
        <title>Genomic Encyclopedia of Type Strains, Phase IV (KMG-V): Genome sequencing to study the core and pangenomes of soil and plant-associated prokaryotes.</title>
        <authorList>
            <person name="Whitman W."/>
        </authorList>
    </citation>
    <scope>NUCLEOTIDE SEQUENCE [LARGE SCALE GENOMIC DNA]</scope>
    <source>
        <strain evidence="4 5">MP601</strain>
    </source>
</reference>
<evidence type="ECO:0000259" key="3">
    <source>
        <dbReference type="Pfam" id="PF16344"/>
    </source>
</evidence>
<dbReference type="PANTHER" id="PTHR30273:SF2">
    <property type="entry name" value="PROTEIN FECR"/>
    <property type="match status" value="1"/>
</dbReference>
<dbReference type="InterPro" id="IPR006860">
    <property type="entry name" value="FecR"/>
</dbReference>
<feature type="domain" description="FecR protein" evidence="2">
    <location>
        <begin position="195"/>
        <end position="289"/>
    </location>
</feature>
<gene>
    <name evidence="4" type="ORF">HDF22_000626</name>
</gene>
<evidence type="ECO:0000259" key="2">
    <source>
        <dbReference type="Pfam" id="PF04773"/>
    </source>
</evidence>
<feature type="transmembrane region" description="Helical" evidence="1">
    <location>
        <begin position="91"/>
        <end position="111"/>
    </location>
</feature>
<dbReference type="Proteomes" id="UP000548326">
    <property type="component" value="Unassembled WGS sequence"/>
</dbReference>
<dbReference type="GO" id="GO:0016989">
    <property type="term" value="F:sigma factor antagonist activity"/>
    <property type="evidence" value="ECO:0007669"/>
    <property type="project" value="TreeGrafter"/>
</dbReference>
<dbReference type="FunFam" id="2.60.120.1440:FF:000001">
    <property type="entry name" value="Putative anti-sigma factor"/>
    <property type="match status" value="1"/>
</dbReference>
<dbReference type="Gene3D" id="2.60.120.1440">
    <property type="match status" value="1"/>
</dbReference>
<dbReference type="Pfam" id="PF04773">
    <property type="entry name" value="FecR"/>
    <property type="match status" value="1"/>
</dbReference>
<dbReference type="EMBL" id="JACHCA010000002">
    <property type="protein sequence ID" value="MBB6126521.1"/>
    <property type="molecule type" value="Genomic_DNA"/>
</dbReference>
<evidence type="ECO:0000256" key="1">
    <source>
        <dbReference type="SAM" id="Phobius"/>
    </source>
</evidence>
<keyword evidence="1" id="KW-0812">Transmembrane</keyword>
<dbReference type="InterPro" id="IPR032508">
    <property type="entry name" value="FecR_C"/>
</dbReference>
<accession>A0A841JEK9</accession>
<protein>
    <submittedName>
        <fullName evidence="4">Ferric-dicitrate binding protein FerR (Iron transport regulator)</fullName>
    </submittedName>
</protein>
<comment type="caution">
    <text evidence="4">The sequence shown here is derived from an EMBL/GenBank/DDBJ whole genome shotgun (WGS) entry which is preliminary data.</text>
</comment>
<organism evidence="4 5">
    <name type="scientific">Mucilaginibacter lappiensis</name>
    <dbReference type="NCBI Taxonomy" id="354630"/>
    <lineage>
        <taxon>Bacteria</taxon>
        <taxon>Pseudomonadati</taxon>
        <taxon>Bacteroidota</taxon>
        <taxon>Sphingobacteriia</taxon>
        <taxon>Sphingobacteriales</taxon>
        <taxon>Sphingobacteriaceae</taxon>
        <taxon>Mucilaginibacter</taxon>
    </lineage>
</organism>
<dbReference type="Pfam" id="PF16344">
    <property type="entry name" value="FecR_C"/>
    <property type="match status" value="1"/>
</dbReference>
<keyword evidence="1" id="KW-1133">Transmembrane helix</keyword>
<keyword evidence="1" id="KW-0472">Membrane</keyword>
<dbReference type="InterPro" id="IPR012373">
    <property type="entry name" value="Ferrdict_sens_TM"/>
</dbReference>
<dbReference type="PANTHER" id="PTHR30273">
    <property type="entry name" value="PERIPLASMIC SIGNAL SENSOR AND SIGMA FACTOR ACTIVATOR FECR-RELATED"/>
    <property type="match status" value="1"/>
</dbReference>
<evidence type="ECO:0000313" key="5">
    <source>
        <dbReference type="Proteomes" id="UP000548326"/>
    </source>
</evidence>
<evidence type="ECO:0000313" key="4">
    <source>
        <dbReference type="EMBL" id="MBB6126521.1"/>
    </source>
</evidence>
<dbReference type="AlphaFoldDB" id="A0A841JEK9"/>
<dbReference type="Gene3D" id="3.55.50.30">
    <property type="match status" value="1"/>
</dbReference>
<name>A0A841JEK9_9SPHI</name>
<dbReference type="RefSeq" id="WP_183585612.1">
    <property type="nucleotide sequence ID" value="NZ_JACHCA010000002.1"/>
</dbReference>
<feature type="domain" description="Protein FecR C-terminal" evidence="3">
    <location>
        <begin position="332"/>
        <end position="399"/>
    </location>
</feature>